<protein>
    <submittedName>
        <fullName evidence="2">DUF3108 domain containing protein</fullName>
    </submittedName>
</protein>
<evidence type="ECO:0000313" key="3">
    <source>
        <dbReference type="Proteomes" id="UP000030518"/>
    </source>
</evidence>
<dbReference type="RefSeq" id="WP_084073201.1">
    <property type="nucleotide sequence ID" value="NZ_JRKJ01000002.1"/>
</dbReference>
<feature type="chain" id="PRO_5001996754" evidence="1">
    <location>
        <begin position="22"/>
        <end position="236"/>
    </location>
</feature>
<dbReference type="STRING" id="1300345.LF41_881"/>
<dbReference type="InterPro" id="IPR021381">
    <property type="entry name" value="DUF3011"/>
</dbReference>
<dbReference type="OrthoDB" id="6052310at2"/>
<dbReference type="EMBL" id="JRKJ01000002">
    <property type="protein sequence ID" value="KGQ20345.1"/>
    <property type="molecule type" value="Genomic_DNA"/>
</dbReference>
<keyword evidence="3" id="KW-1185">Reference proteome</keyword>
<dbReference type="Pfam" id="PF11218">
    <property type="entry name" value="DUF3011"/>
    <property type="match status" value="1"/>
</dbReference>
<organism evidence="2 3">
    <name type="scientific">Lysobacter dokdonensis DS-58</name>
    <dbReference type="NCBI Taxonomy" id="1300345"/>
    <lineage>
        <taxon>Bacteria</taxon>
        <taxon>Pseudomonadati</taxon>
        <taxon>Pseudomonadota</taxon>
        <taxon>Gammaproteobacteria</taxon>
        <taxon>Lysobacterales</taxon>
        <taxon>Lysobacteraceae</taxon>
        <taxon>Noviluteimonas</taxon>
    </lineage>
</organism>
<dbReference type="AlphaFoldDB" id="A0A0A2WPW8"/>
<evidence type="ECO:0000313" key="2">
    <source>
        <dbReference type="EMBL" id="KGQ20345.1"/>
    </source>
</evidence>
<proteinExistence type="predicted"/>
<dbReference type="Proteomes" id="UP000030518">
    <property type="component" value="Unassembled WGS sequence"/>
</dbReference>
<gene>
    <name evidence="2" type="ORF">LF41_881</name>
</gene>
<comment type="caution">
    <text evidence="2">The sequence shown here is derived from an EMBL/GenBank/DDBJ whole genome shotgun (WGS) entry which is preliminary data.</text>
</comment>
<dbReference type="PATRIC" id="fig|1300345.3.peg.205"/>
<feature type="signal peptide" evidence="1">
    <location>
        <begin position="1"/>
        <end position="21"/>
    </location>
</feature>
<keyword evidence="1" id="KW-0732">Signal</keyword>
<name>A0A0A2WPW8_9GAMM</name>
<sequence>MPTSASRVVLAGLVAVAPAWAQQYRTAEPYPGNRPDVVRCESAKGRPVSCDADVRGGARLVRQLSRSPCVEGETWGVREGEIWVKAGCRADFRLGDANAVAPGPQFVKCESKNVSSRKHCPALTIGGVQLIRQLSKSQCIQHSTWGYDRNSVWVSQGCRAEFQIGEGKVAETKLGPQQVRCESDRGRERRCEVGVWEGARMTRQLSKSPCVQGHSWGWDQRGVWVSRGCRAEFTVW</sequence>
<accession>A0A0A2WPW8</accession>
<dbReference type="eggNOG" id="ENOG50310GY">
    <property type="taxonomic scope" value="Bacteria"/>
</dbReference>
<evidence type="ECO:0000256" key="1">
    <source>
        <dbReference type="SAM" id="SignalP"/>
    </source>
</evidence>
<reference evidence="2 3" key="1">
    <citation type="submission" date="2014-09" db="EMBL/GenBank/DDBJ databases">
        <title>Genome sequences of Lysobacter dokdonensis DS-58.</title>
        <authorList>
            <person name="Kim J.F."/>
            <person name="Kwak M.-J."/>
        </authorList>
    </citation>
    <scope>NUCLEOTIDE SEQUENCE [LARGE SCALE GENOMIC DNA]</scope>
    <source>
        <strain evidence="2 3">DS-58</strain>
    </source>
</reference>